<dbReference type="AlphaFoldDB" id="F2PXP5"/>
<gene>
    <name evidence="1" type="ORF">TEQG_08732</name>
</gene>
<evidence type="ECO:0000313" key="2">
    <source>
        <dbReference type="Proteomes" id="UP000009169"/>
    </source>
</evidence>
<proteinExistence type="predicted"/>
<name>F2PXP5_TRIEC</name>
<keyword evidence="2" id="KW-1185">Reference proteome</keyword>
<sequence length="69" mass="7889">MLVFKCKHAKCIVKAWCIRYQETRQQCPPHVTSTEETSGFCGKCNGKSLVPTRTLRQVNDQIYQAKWGG</sequence>
<organism evidence="1 2">
    <name type="scientific">Trichophyton equinum (strain ATCC MYA-4606 / CBS 127.97)</name>
    <name type="common">Horse ringworm fungus</name>
    <dbReference type="NCBI Taxonomy" id="559882"/>
    <lineage>
        <taxon>Eukaryota</taxon>
        <taxon>Fungi</taxon>
        <taxon>Dikarya</taxon>
        <taxon>Ascomycota</taxon>
        <taxon>Pezizomycotina</taxon>
        <taxon>Eurotiomycetes</taxon>
        <taxon>Eurotiomycetidae</taxon>
        <taxon>Onygenales</taxon>
        <taxon>Arthrodermataceae</taxon>
        <taxon>Trichophyton</taxon>
    </lineage>
</organism>
<dbReference type="HOGENOM" id="CLU_2777708_0_0_1"/>
<protein>
    <submittedName>
        <fullName evidence="1">Uncharacterized protein</fullName>
    </submittedName>
</protein>
<dbReference type="EMBL" id="DS995750">
    <property type="protein sequence ID" value="EGE06663.1"/>
    <property type="molecule type" value="Genomic_DNA"/>
</dbReference>
<dbReference type="VEuPathDB" id="FungiDB:TEQG_08732"/>
<accession>F2PXP5</accession>
<reference evidence="2" key="1">
    <citation type="journal article" date="2012" name="MBio">
        <title>Comparative genome analysis of Trichophyton rubrum and related dermatophytes reveals candidate genes involved in infection.</title>
        <authorList>
            <person name="Martinez D.A."/>
            <person name="Oliver B.G."/>
            <person name="Graeser Y."/>
            <person name="Goldberg J.M."/>
            <person name="Li W."/>
            <person name="Martinez-Rossi N.M."/>
            <person name="Monod M."/>
            <person name="Shelest E."/>
            <person name="Barton R.C."/>
            <person name="Birch E."/>
            <person name="Brakhage A.A."/>
            <person name="Chen Z."/>
            <person name="Gurr S.J."/>
            <person name="Heiman D."/>
            <person name="Heitman J."/>
            <person name="Kosti I."/>
            <person name="Rossi A."/>
            <person name="Saif S."/>
            <person name="Samalova M."/>
            <person name="Saunders C.W."/>
            <person name="Shea T."/>
            <person name="Summerbell R.C."/>
            <person name="Xu J."/>
            <person name="Young S."/>
            <person name="Zeng Q."/>
            <person name="Birren B.W."/>
            <person name="Cuomo C.A."/>
            <person name="White T.C."/>
        </authorList>
    </citation>
    <scope>NUCLEOTIDE SEQUENCE [LARGE SCALE GENOMIC DNA]</scope>
    <source>
        <strain evidence="2">ATCC MYA-4606 / CBS 127.97</strain>
    </source>
</reference>
<dbReference type="Proteomes" id="UP000009169">
    <property type="component" value="Unassembled WGS sequence"/>
</dbReference>
<evidence type="ECO:0000313" key="1">
    <source>
        <dbReference type="EMBL" id="EGE06663.1"/>
    </source>
</evidence>